<evidence type="ECO:0000313" key="3">
    <source>
        <dbReference type="Proteomes" id="UP001180020"/>
    </source>
</evidence>
<name>A0AAV9CND8_ACOCL</name>
<protein>
    <submittedName>
        <fullName evidence="2">Uncharacterized protein</fullName>
    </submittedName>
</protein>
<feature type="compositionally biased region" description="Basic and acidic residues" evidence="1">
    <location>
        <begin position="192"/>
        <end position="202"/>
    </location>
</feature>
<proteinExistence type="predicted"/>
<reference evidence="2" key="2">
    <citation type="submission" date="2023-06" db="EMBL/GenBank/DDBJ databases">
        <authorList>
            <person name="Ma L."/>
            <person name="Liu K.-W."/>
            <person name="Li Z."/>
            <person name="Hsiao Y.-Y."/>
            <person name="Qi Y."/>
            <person name="Fu T."/>
            <person name="Tang G."/>
            <person name="Zhang D."/>
            <person name="Sun W.-H."/>
            <person name="Liu D.-K."/>
            <person name="Li Y."/>
            <person name="Chen G.-Z."/>
            <person name="Liu X.-D."/>
            <person name="Liao X.-Y."/>
            <person name="Jiang Y.-T."/>
            <person name="Yu X."/>
            <person name="Hao Y."/>
            <person name="Huang J."/>
            <person name="Zhao X.-W."/>
            <person name="Ke S."/>
            <person name="Chen Y.-Y."/>
            <person name="Wu W.-L."/>
            <person name="Hsu J.-L."/>
            <person name="Lin Y.-F."/>
            <person name="Huang M.-D."/>
            <person name="Li C.-Y."/>
            <person name="Huang L."/>
            <person name="Wang Z.-W."/>
            <person name="Zhao X."/>
            <person name="Zhong W.-Y."/>
            <person name="Peng D.-H."/>
            <person name="Ahmad S."/>
            <person name="Lan S."/>
            <person name="Zhang J.-S."/>
            <person name="Tsai W.-C."/>
            <person name="Van De Peer Y."/>
            <person name="Liu Z.-J."/>
        </authorList>
    </citation>
    <scope>NUCLEOTIDE SEQUENCE</scope>
    <source>
        <strain evidence="2">CP</strain>
        <tissue evidence="2">Leaves</tissue>
    </source>
</reference>
<organism evidence="2 3">
    <name type="scientific">Acorus calamus</name>
    <name type="common">Sweet flag</name>
    <dbReference type="NCBI Taxonomy" id="4465"/>
    <lineage>
        <taxon>Eukaryota</taxon>
        <taxon>Viridiplantae</taxon>
        <taxon>Streptophyta</taxon>
        <taxon>Embryophyta</taxon>
        <taxon>Tracheophyta</taxon>
        <taxon>Spermatophyta</taxon>
        <taxon>Magnoliopsida</taxon>
        <taxon>Liliopsida</taxon>
        <taxon>Acoraceae</taxon>
        <taxon>Acorus</taxon>
    </lineage>
</organism>
<sequence length="227" mass="24866">MVKYIINIDPHFKKEGPNRRPPRNPNVYPKVKVRTEDEPIVVIEDTPSPPLRKFGSLSIEECYSLFVAIASGVDEFQDYSSPASATLSDTLPPRIPKPTFSGSKVKINQEKNEASRTIIRANSAPRPRAVISSPDNDGMIGSQNEKSSARRTIVRAHTPVRGTQSQGKVTSKTAKIAKPTNVGTIRTPNVADNKKNSKEKPHSSYPSKPRQAAGQLRKGKPNTQSSS</sequence>
<dbReference type="PANTHER" id="PTHR38932:SF1">
    <property type="entry name" value="DUF4005 DOMAIN-CONTAINING PROTEIN"/>
    <property type="match status" value="1"/>
</dbReference>
<dbReference type="AlphaFoldDB" id="A0AAV9CND8"/>
<reference evidence="2" key="1">
    <citation type="journal article" date="2023" name="Nat. Commun.">
        <title>Diploid and tetraploid genomes of Acorus and the evolution of monocots.</title>
        <authorList>
            <person name="Ma L."/>
            <person name="Liu K.W."/>
            <person name="Li Z."/>
            <person name="Hsiao Y.Y."/>
            <person name="Qi Y."/>
            <person name="Fu T."/>
            <person name="Tang G.D."/>
            <person name="Zhang D."/>
            <person name="Sun W.H."/>
            <person name="Liu D.K."/>
            <person name="Li Y."/>
            <person name="Chen G.Z."/>
            <person name="Liu X.D."/>
            <person name="Liao X.Y."/>
            <person name="Jiang Y.T."/>
            <person name="Yu X."/>
            <person name="Hao Y."/>
            <person name="Huang J."/>
            <person name="Zhao X.W."/>
            <person name="Ke S."/>
            <person name="Chen Y.Y."/>
            <person name="Wu W.L."/>
            <person name="Hsu J.L."/>
            <person name="Lin Y.F."/>
            <person name="Huang M.D."/>
            <person name="Li C.Y."/>
            <person name="Huang L."/>
            <person name="Wang Z.W."/>
            <person name="Zhao X."/>
            <person name="Zhong W.Y."/>
            <person name="Peng D.H."/>
            <person name="Ahmad S."/>
            <person name="Lan S."/>
            <person name="Zhang J.S."/>
            <person name="Tsai W.C."/>
            <person name="Van de Peer Y."/>
            <person name="Liu Z.J."/>
        </authorList>
    </citation>
    <scope>NUCLEOTIDE SEQUENCE</scope>
    <source>
        <strain evidence="2">CP</strain>
    </source>
</reference>
<feature type="compositionally biased region" description="Polar residues" evidence="1">
    <location>
        <begin position="161"/>
        <end position="173"/>
    </location>
</feature>
<gene>
    <name evidence="2" type="ORF">QJS10_CPB18g01889</name>
</gene>
<keyword evidence="3" id="KW-1185">Reference proteome</keyword>
<evidence type="ECO:0000313" key="2">
    <source>
        <dbReference type="EMBL" id="KAK1290252.1"/>
    </source>
</evidence>
<dbReference type="EMBL" id="JAUJYO010000018">
    <property type="protein sequence ID" value="KAK1290252.1"/>
    <property type="molecule type" value="Genomic_DNA"/>
</dbReference>
<dbReference type="Proteomes" id="UP001180020">
    <property type="component" value="Unassembled WGS sequence"/>
</dbReference>
<evidence type="ECO:0000256" key="1">
    <source>
        <dbReference type="SAM" id="MobiDB-lite"/>
    </source>
</evidence>
<accession>A0AAV9CND8</accession>
<feature type="region of interest" description="Disordered" evidence="1">
    <location>
        <begin position="119"/>
        <end position="227"/>
    </location>
</feature>
<comment type="caution">
    <text evidence="2">The sequence shown here is derived from an EMBL/GenBank/DDBJ whole genome shotgun (WGS) entry which is preliminary data.</text>
</comment>
<dbReference type="PANTHER" id="PTHR38932">
    <property type="entry name" value="BNAC03G64660D PROTEIN"/>
    <property type="match status" value="1"/>
</dbReference>